<dbReference type="InterPro" id="IPR036390">
    <property type="entry name" value="WH_DNA-bd_sf"/>
</dbReference>
<evidence type="ECO:0000259" key="4">
    <source>
        <dbReference type="PROSITE" id="PS50995"/>
    </source>
</evidence>
<keyword evidence="6" id="KW-1185">Reference proteome</keyword>
<dbReference type="PROSITE" id="PS50995">
    <property type="entry name" value="HTH_MARR_2"/>
    <property type="match status" value="1"/>
</dbReference>
<comment type="caution">
    <text evidence="5">The sequence shown here is derived from an EMBL/GenBank/DDBJ whole genome shotgun (WGS) entry which is preliminary data.</text>
</comment>
<evidence type="ECO:0000256" key="2">
    <source>
        <dbReference type="ARBA" id="ARBA00023125"/>
    </source>
</evidence>
<dbReference type="Proteomes" id="UP000476030">
    <property type="component" value="Unassembled WGS sequence"/>
</dbReference>
<evidence type="ECO:0000256" key="3">
    <source>
        <dbReference type="ARBA" id="ARBA00023163"/>
    </source>
</evidence>
<dbReference type="GO" id="GO:0006950">
    <property type="term" value="P:response to stress"/>
    <property type="evidence" value="ECO:0007669"/>
    <property type="project" value="TreeGrafter"/>
</dbReference>
<organism evidence="5 6">
    <name type="scientific">Sneathiella litorea</name>
    <dbReference type="NCBI Taxonomy" id="2606216"/>
    <lineage>
        <taxon>Bacteria</taxon>
        <taxon>Pseudomonadati</taxon>
        <taxon>Pseudomonadota</taxon>
        <taxon>Alphaproteobacteria</taxon>
        <taxon>Sneathiellales</taxon>
        <taxon>Sneathiellaceae</taxon>
        <taxon>Sneathiella</taxon>
    </lineage>
</organism>
<dbReference type="Pfam" id="PF12802">
    <property type="entry name" value="MarR_2"/>
    <property type="match status" value="1"/>
</dbReference>
<dbReference type="PROSITE" id="PS01117">
    <property type="entry name" value="HTH_MARR_1"/>
    <property type="match status" value="1"/>
</dbReference>
<feature type="domain" description="HTH marR-type" evidence="4">
    <location>
        <begin position="14"/>
        <end position="146"/>
    </location>
</feature>
<accession>A0A6L8WBD3</accession>
<reference evidence="5 6" key="1">
    <citation type="submission" date="2019-12" db="EMBL/GenBank/DDBJ databases">
        <title>Snethiella sp. nov. sp. isolated from sea sand.</title>
        <authorList>
            <person name="Kim J."/>
            <person name="Jeong S.E."/>
            <person name="Jung H.S."/>
            <person name="Jeon C.O."/>
        </authorList>
    </citation>
    <scope>NUCLEOTIDE SEQUENCE [LARGE SCALE GENOMIC DNA]</scope>
    <source>
        <strain evidence="5 6">DP05</strain>
    </source>
</reference>
<dbReference type="PANTHER" id="PTHR33164:SF44">
    <property type="entry name" value="TRANSCRIPTIONAL REGULATORY PROTEIN"/>
    <property type="match status" value="1"/>
</dbReference>
<protein>
    <submittedName>
        <fullName evidence="5">Winged helix DNA-binding protein</fullName>
    </submittedName>
</protein>
<dbReference type="SUPFAM" id="SSF46785">
    <property type="entry name" value="Winged helix' DNA-binding domain"/>
    <property type="match status" value="1"/>
</dbReference>
<dbReference type="AlphaFoldDB" id="A0A6L8WBD3"/>
<dbReference type="InterPro" id="IPR039422">
    <property type="entry name" value="MarR/SlyA-like"/>
</dbReference>
<proteinExistence type="predicted"/>
<keyword evidence="3" id="KW-0804">Transcription</keyword>
<dbReference type="RefSeq" id="WP_161317052.1">
    <property type="nucleotide sequence ID" value="NZ_WTUW01000009.1"/>
</dbReference>
<sequence length="169" mass="19746">MSLDENNLCPEDHAHWLFSVMYLGYNSLLEVGDEYLKSIGLRRPHFRVLYVLQRKPGATIREVLAFLNITQQSISPIIKTLIGDGFITQKEDLKDRRSRHLYLTKKGRTAWRGVIDTQTEYLKQAYQKAGFENAKGYAHTAYAMMNEKNQQQLEVVWKNKTYFLDDNKP</sequence>
<dbReference type="InterPro" id="IPR023187">
    <property type="entry name" value="Tscrpt_reg_MarR-type_CS"/>
</dbReference>
<dbReference type="GO" id="GO:0003677">
    <property type="term" value="F:DNA binding"/>
    <property type="evidence" value="ECO:0007669"/>
    <property type="project" value="UniProtKB-KW"/>
</dbReference>
<evidence type="ECO:0000313" key="5">
    <source>
        <dbReference type="EMBL" id="MZR32375.1"/>
    </source>
</evidence>
<dbReference type="EMBL" id="WTUW01000009">
    <property type="protein sequence ID" value="MZR32375.1"/>
    <property type="molecule type" value="Genomic_DNA"/>
</dbReference>
<dbReference type="GO" id="GO:0003700">
    <property type="term" value="F:DNA-binding transcription factor activity"/>
    <property type="evidence" value="ECO:0007669"/>
    <property type="project" value="InterPro"/>
</dbReference>
<dbReference type="PANTHER" id="PTHR33164">
    <property type="entry name" value="TRANSCRIPTIONAL REGULATOR, MARR FAMILY"/>
    <property type="match status" value="1"/>
</dbReference>
<evidence type="ECO:0000256" key="1">
    <source>
        <dbReference type="ARBA" id="ARBA00023015"/>
    </source>
</evidence>
<gene>
    <name evidence="5" type="ORF">GQE98_17175</name>
</gene>
<name>A0A6L8WBD3_9PROT</name>
<keyword evidence="1" id="KW-0805">Transcription regulation</keyword>
<dbReference type="InterPro" id="IPR036388">
    <property type="entry name" value="WH-like_DNA-bd_sf"/>
</dbReference>
<dbReference type="Gene3D" id="1.10.10.10">
    <property type="entry name" value="Winged helix-like DNA-binding domain superfamily/Winged helix DNA-binding domain"/>
    <property type="match status" value="1"/>
</dbReference>
<keyword evidence="2 5" id="KW-0238">DNA-binding</keyword>
<dbReference type="SMART" id="SM00347">
    <property type="entry name" value="HTH_MARR"/>
    <property type="match status" value="1"/>
</dbReference>
<evidence type="ECO:0000313" key="6">
    <source>
        <dbReference type="Proteomes" id="UP000476030"/>
    </source>
</evidence>
<dbReference type="InterPro" id="IPR000835">
    <property type="entry name" value="HTH_MarR-typ"/>
</dbReference>